<dbReference type="InterPro" id="IPR001073">
    <property type="entry name" value="C1q_dom"/>
</dbReference>
<dbReference type="InterPro" id="IPR008983">
    <property type="entry name" value="Tumour_necrosis_fac-like_dom"/>
</dbReference>
<dbReference type="Gene3D" id="2.60.120.40">
    <property type="match status" value="1"/>
</dbReference>
<reference evidence="5" key="1">
    <citation type="submission" date="2021-01" db="EMBL/GenBank/DDBJ databases">
        <authorList>
            <person name="Zahm M."/>
            <person name="Roques C."/>
            <person name="Cabau C."/>
            <person name="Klopp C."/>
            <person name="Donnadieu C."/>
            <person name="Jouanno E."/>
            <person name="Lampietro C."/>
            <person name="Louis A."/>
            <person name="Herpin A."/>
            <person name="Echchiki A."/>
            <person name="Berthelot C."/>
            <person name="Parey E."/>
            <person name="Roest-Crollius H."/>
            <person name="Braasch I."/>
            <person name="Postlethwait J."/>
            <person name="Bobe J."/>
            <person name="Montfort J."/>
            <person name="Bouchez O."/>
            <person name="Begum T."/>
            <person name="Mejri S."/>
            <person name="Adams A."/>
            <person name="Chen W.-J."/>
            <person name="Guiguen Y."/>
        </authorList>
    </citation>
    <scope>NUCLEOTIDE SEQUENCE</scope>
    <source>
        <tissue evidence="5">Blood</tissue>
    </source>
</reference>
<keyword evidence="2" id="KW-0964">Secreted</keyword>
<dbReference type="EMBL" id="JAERUA010000002">
    <property type="protein sequence ID" value="KAI1903853.1"/>
    <property type="molecule type" value="Genomic_DNA"/>
</dbReference>
<comment type="caution">
    <text evidence="5">The sequence shown here is derived from an EMBL/GenBank/DDBJ whole genome shotgun (WGS) entry which is preliminary data.</text>
</comment>
<keyword evidence="6" id="KW-1185">Reference proteome</keyword>
<comment type="subcellular location">
    <subcellularLocation>
        <location evidence="1">Secreted</location>
    </subcellularLocation>
</comment>
<dbReference type="PROSITE" id="PS50871">
    <property type="entry name" value="C1Q"/>
    <property type="match status" value="1"/>
</dbReference>
<dbReference type="PANTHER" id="PTHR22923:SF103">
    <property type="entry name" value="CEREBELLIN 20-RELATED"/>
    <property type="match status" value="1"/>
</dbReference>
<accession>A0A8T3E3Q9</accession>
<dbReference type="GO" id="GO:0099558">
    <property type="term" value="P:maintenance of synapse structure"/>
    <property type="evidence" value="ECO:0007669"/>
    <property type="project" value="TreeGrafter"/>
</dbReference>
<sequence length="264" mass="28900">MEVAPPGSERWEAGSSRYIAGPSLLEPILPLAEVTDPLCTMRGALLLYVWGALLGIGSTQYSWEGPKLPKPSPPVCVADTSSCGCCVMQRELWHLQERVATGLNQLDRNIARAEQTVASIRTGRSAFSTALTNQRRRCVGPLREETNLIYEVVFVNMGGTYDRQTGVFTVPQAGVYSLALTMFSDAGSAGELLRACVKLCVNDMPLSTSSEQNRQDQEDSASVAIAVQLRVRDRVSVRLMPGCIICDNNLHYNTFSGFLLYPTF</sequence>
<dbReference type="PANTHER" id="PTHR22923">
    <property type="entry name" value="CEREBELLIN-RELATED"/>
    <property type="match status" value="1"/>
</dbReference>
<keyword evidence="3" id="KW-0732">Signal</keyword>
<evidence type="ECO:0000259" key="4">
    <source>
        <dbReference type="PROSITE" id="PS50871"/>
    </source>
</evidence>
<evidence type="ECO:0000313" key="6">
    <source>
        <dbReference type="Proteomes" id="UP000829720"/>
    </source>
</evidence>
<evidence type="ECO:0000256" key="3">
    <source>
        <dbReference type="ARBA" id="ARBA00022729"/>
    </source>
</evidence>
<dbReference type="SUPFAM" id="SSF49842">
    <property type="entry name" value="TNF-like"/>
    <property type="match status" value="1"/>
</dbReference>
<evidence type="ECO:0000256" key="2">
    <source>
        <dbReference type="ARBA" id="ARBA00022525"/>
    </source>
</evidence>
<dbReference type="SMART" id="SM00110">
    <property type="entry name" value="C1Q"/>
    <property type="match status" value="1"/>
</dbReference>
<dbReference type="Proteomes" id="UP000829720">
    <property type="component" value="Unassembled WGS sequence"/>
</dbReference>
<dbReference type="Pfam" id="PF00386">
    <property type="entry name" value="C1q"/>
    <property type="match status" value="1"/>
</dbReference>
<gene>
    <name evidence="5" type="ORF">AGOR_G00031490</name>
</gene>
<evidence type="ECO:0000313" key="5">
    <source>
        <dbReference type="EMBL" id="KAI1903853.1"/>
    </source>
</evidence>
<protein>
    <recommendedName>
        <fullName evidence="4">C1q domain-containing protein</fullName>
    </recommendedName>
</protein>
<dbReference type="AlphaFoldDB" id="A0A8T3E3Q9"/>
<dbReference type="GO" id="GO:0005576">
    <property type="term" value="C:extracellular region"/>
    <property type="evidence" value="ECO:0007669"/>
    <property type="project" value="UniProtKB-SubCell"/>
</dbReference>
<dbReference type="InterPro" id="IPR050822">
    <property type="entry name" value="Cerebellin_Synaptic_Org"/>
</dbReference>
<dbReference type="GO" id="GO:0045202">
    <property type="term" value="C:synapse"/>
    <property type="evidence" value="ECO:0007669"/>
    <property type="project" value="TreeGrafter"/>
</dbReference>
<evidence type="ECO:0000256" key="1">
    <source>
        <dbReference type="ARBA" id="ARBA00004613"/>
    </source>
</evidence>
<name>A0A8T3E3Q9_9TELE</name>
<proteinExistence type="predicted"/>
<organism evidence="5 6">
    <name type="scientific">Albula goreensis</name>
    <dbReference type="NCBI Taxonomy" id="1534307"/>
    <lineage>
        <taxon>Eukaryota</taxon>
        <taxon>Metazoa</taxon>
        <taxon>Chordata</taxon>
        <taxon>Craniata</taxon>
        <taxon>Vertebrata</taxon>
        <taxon>Euteleostomi</taxon>
        <taxon>Actinopterygii</taxon>
        <taxon>Neopterygii</taxon>
        <taxon>Teleostei</taxon>
        <taxon>Albuliformes</taxon>
        <taxon>Albulidae</taxon>
        <taxon>Albula</taxon>
    </lineage>
</organism>
<dbReference type="PRINTS" id="PR00007">
    <property type="entry name" value="COMPLEMNTC1Q"/>
</dbReference>
<feature type="domain" description="C1q" evidence="4">
    <location>
        <begin position="120"/>
        <end position="264"/>
    </location>
</feature>
<dbReference type="OrthoDB" id="6080680at2759"/>